<evidence type="ECO:0000256" key="14">
    <source>
        <dbReference type="SAM" id="Phobius"/>
    </source>
</evidence>
<dbReference type="PANTHER" id="PTHR24289:SF21">
    <property type="entry name" value="CYTOCHROME P450 1A"/>
    <property type="match status" value="1"/>
</dbReference>
<keyword evidence="8 13" id="KW-0560">Oxidoreductase</keyword>
<dbReference type="eggNOG" id="KOG0156">
    <property type="taxonomic scope" value="Eukaryota"/>
</dbReference>
<dbReference type="InterPro" id="IPR002401">
    <property type="entry name" value="Cyt_P450_E_grp-I"/>
</dbReference>
<dbReference type="GeneID" id="10508723"/>
<evidence type="ECO:0000256" key="8">
    <source>
        <dbReference type="ARBA" id="ARBA00023002"/>
    </source>
</evidence>
<reference evidence="16" key="1">
    <citation type="journal article" date="2011" name="Genome Biol.">
        <title>Comparative genomics of the social amoebae Dictyostelium discoideum and Dictyostelium purpureum.</title>
        <authorList>
            <consortium name="US DOE Joint Genome Institute (JGI-PGF)"/>
            <person name="Sucgang R."/>
            <person name="Kuo A."/>
            <person name="Tian X."/>
            <person name="Salerno W."/>
            <person name="Parikh A."/>
            <person name="Feasley C.L."/>
            <person name="Dalin E."/>
            <person name="Tu H."/>
            <person name="Huang E."/>
            <person name="Barry K."/>
            <person name="Lindquist E."/>
            <person name="Shapiro H."/>
            <person name="Bruce D."/>
            <person name="Schmutz J."/>
            <person name="Salamov A."/>
            <person name="Fey P."/>
            <person name="Gaudet P."/>
            <person name="Anjard C."/>
            <person name="Babu M.M."/>
            <person name="Basu S."/>
            <person name="Bushmanova Y."/>
            <person name="van der Wel H."/>
            <person name="Katoh-Kurasawa M."/>
            <person name="Dinh C."/>
            <person name="Coutinho P.M."/>
            <person name="Saito T."/>
            <person name="Elias M."/>
            <person name="Schaap P."/>
            <person name="Kay R.R."/>
            <person name="Henrissat B."/>
            <person name="Eichinger L."/>
            <person name="Rivero F."/>
            <person name="Putnam N.H."/>
            <person name="West C.M."/>
            <person name="Loomis W.F."/>
            <person name="Chisholm R.L."/>
            <person name="Shaulsky G."/>
            <person name="Strassmann J.E."/>
            <person name="Queller D.C."/>
            <person name="Kuspa A."/>
            <person name="Grigoriev I.V."/>
        </authorList>
    </citation>
    <scope>NUCLEOTIDE SEQUENCE [LARGE SCALE GENOMIC DNA]</scope>
    <source>
        <strain evidence="16">QSDP1</strain>
    </source>
</reference>
<dbReference type="KEGG" id="dpp:DICPUDRAFT_92912"/>
<keyword evidence="5 14" id="KW-0812">Transmembrane</keyword>
<evidence type="ECO:0000313" key="15">
    <source>
        <dbReference type="EMBL" id="EGC30784.1"/>
    </source>
</evidence>
<keyword evidence="16" id="KW-1185">Reference proteome</keyword>
<keyword evidence="7 14" id="KW-1133">Transmembrane helix</keyword>
<keyword evidence="9 12" id="KW-0408">Iron</keyword>
<comment type="cofactor">
    <cofactor evidence="1 12">
        <name>heme</name>
        <dbReference type="ChEBI" id="CHEBI:30413"/>
    </cofactor>
</comment>
<dbReference type="InterPro" id="IPR001128">
    <property type="entry name" value="Cyt_P450"/>
</dbReference>
<keyword evidence="10 13" id="KW-0503">Monooxygenase</keyword>
<evidence type="ECO:0000256" key="13">
    <source>
        <dbReference type="RuleBase" id="RU000461"/>
    </source>
</evidence>
<dbReference type="OMA" id="CITWFGT"/>
<accession>F0ZZ56</accession>
<evidence type="ECO:0000256" key="10">
    <source>
        <dbReference type="ARBA" id="ARBA00023033"/>
    </source>
</evidence>
<dbReference type="Proteomes" id="UP000001064">
    <property type="component" value="Unassembled WGS sequence"/>
</dbReference>
<dbReference type="STRING" id="5786.F0ZZ56"/>
<dbReference type="Pfam" id="PF00067">
    <property type="entry name" value="p450"/>
    <property type="match status" value="1"/>
</dbReference>
<name>F0ZZ56_DICPU</name>
<dbReference type="Gene3D" id="1.10.630.10">
    <property type="entry name" value="Cytochrome P450"/>
    <property type="match status" value="1"/>
</dbReference>
<dbReference type="GO" id="GO:0005789">
    <property type="term" value="C:endoplasmic reticulum membrane"/>
    <property type="evidence" value="ECO:0007669"/>
    <property type="project" value="UniProtKB-SubCell"/>
</dbReference>
<dbReference type="OrthoDB" id="1055148at2759"/>
<dbReference type="CDD" id="cd20617">
    <property type="entry name" value="CYP1_2-like"/>
    <property type="match status" value="1"/>
</dbReference>
<dbReference type="FunCoup" id="F0ZZ56">
    <property type="interactions" value="7"/>
</dbReference>
<dbReference type="FunFam" id="1.10.630.10:FF:000068">
    <property type="entry name" value="Probable cytochrome P450 508A2"/>
    <property type="match status" value="1"/>
</dbReference>
<evidence type="ECO:0000256" key="3">
    <source>
        <dbReference type="ARBA" id="ARBA00010617"/>
    </source>
</evidence>
<evidence type="ECO:0000256" key="6">
    <source>
        <dbReference type="ARBA" id="ARBA00022723"/>
    </source>
</evidence>
<dbReference type="SUPFAM" id="SSF48264">
    <property type="entry name" value="Cytochrome P450"/>
    <property type="match status" value="1"/>
</dbReference>
<dbReference type="AlphaFoldDB" id="F0ZZ56"/>
<dbReference type="InterPro" id="IPR036396">
    <property type="entry name" value="Cyt_P450_sf"/>
</dbReference>
<dbReference type="RefSeq" id="XP_003292700.1">
    <property type="nucleotide sequence ID" value="XM_003292652.1"/>
</dbReference>
<dbReference type="GO" id="GO:0016712">
    <property type="term" value="F:oxidoreductase activity, acting on paired donors, with incorporation or reduction of molecular oxygen, reduced flavin or flavoprotein as one donor, and incorporation of one atom of oxygen"/>
    <property type="evidence" value="ECO:0000318"/>
    <property type="project" value="GO_Central"/>
</dbReference>
<evidence type="ECO:0000256" key="2">
    <source>
        <dbReference type="ARBA" id="ARBA00004167"/>
    </source>
</evidence>
<comment type="subcellular location">
    <subcellularLocation>
        <location evidence="2">Membrane</location>
        <topology evidence="2">Single-pass membrane protein</topology>
    </subcellularLocation>
</comment>
<evidence type="ECO:0000256" key="11">
    <source>
        <dbReference type="ARBA" id="ARBA00023136"/>
    </source>
</evidence>
<organism evidence="15 16">
    <name type="scientific">Dictyostelium purpureum</name>
    <name type="common">Slime mold</name>
    <dbReference type="NCBI Taxonomy" id="5786"/>
    <lineage>
        <taxon>Eukaryota</taxon>
        <taxon>Amoebozoa</taxon>
        <taxon>Evosea</taxon>
        <taxon>Eumycetozoa</taxon>
        <taxon>Dictyostelia</taxon>
        <taxon>Dictyosteliales</taxon>
        <taxon>Dictyosteliaceae</taxon>
        <taxon>Dictyostelium</taxon>
    </lineage>
</organism>
<dbReference type="PANTHER" id="PTHR24289">
    <property type="entry name" value="STEROID 17-ALPHA-HYDROXYLASE/17,20 LYASE"/>
    <property type="match status" value="1"/>
</dbReference>
<dbReference type="InParanoid" id="F0ZZ56"/>
<proteinExistence type="inferred from homology"/>
<dbReference type="GO" id="GO:0020037">
    <property type="term" value="F:heme binding"/>
    <property type="evidence" value="ECO:0000318"/>
    <property type="project" value="GO_Central"/>
</dbReference>
<keyword evidence="11 14" id="KW-0472">Membrane</keyword>
<evidence type="ECO:0000313" key="16">
    <source>
        <dbReference type="Proteomes" id="UP000001064"/>
    </source>
</evidence>
<evidence type="ECO:0000256" key="1">
    <source>
        <dbReference type="ARBA" id="ARBA00001971"/>
    </source>
</evidence>
<keyword evidence="6 12" id="KW-0479">Metal-binding</keyword>
<evidence type="ECO:0000256" key="9">
    <source>
        <dbReference type="ARBA" id="ARBA00023004"/>
    </source>
</evidence>
<evidence type="ECO:0000256" key="4">
    <source>
        <dbReference type="ARBA" id="ARBA00022617"/>
    </source>
</evidence>
<keyword evidence="4 12" id="KW-0349">Heme</keyword>
<protein>
    <recommendedName>
        <fullName evidence="17">Cytochrome P450 family protein</fullName>
    </recommendedName>
</protein>
<evidence type="ECO:0008006" key="17">
    <source>
        <dbReference type="Google" id="ProtNLM"/>
    </source>
</evidence>
<dbReference type="VEuPathDB" id="AmoebaDB:DICPUDRAFT_92912"/>
<dbReference type="PRINTS" id="PR00463">
    <property type="entry name" value="EP450I"/>
</dbReference>
<dbReference type="InterPro" id="IPR017972">
    <property type="entry name" value="Cyt_P450_CS"/>
</dbReference>
<evidence type="ECO:0000256" key="7">
    <source>
        <dbReference type="ARBA" id="ARBA00022989"/>
    </source>
</evidence>
<comment type="similarity">
    <text evidence="3 13">Belongs to the cytochrome P450 family.</text>
</comment>
<dbReference type="PRINTS" id="PR00385">
    <property type="entry name" value="P450"/>
</dbReference>
<gene>
    <name evidence="15" type="ORF">DICPUDRAFT_92912</name>
</gene>
<dbReference type="PROSITE" id="PS00086">
    <property type="entry name" value="CYTOCHROME_P450"/>
    <property type="match status" value="1"/>
</dbReference>
<feature type="binding site" description="axial binding residue" evidence="12">
    <location>
        <position position="432"/>
    </location>
    <ligand>
        <name>heme</name>
        <dbReference type="ChEBI" id="CHEBI:30413"/>
    </ligand>
    <ligandPart>
        <name>Fe</name>
        <dbReference type="ChEBI" id="CHEBI:18248"/>
    </ligandPart>
</feature>
<sequence length="485" mass="56818">MFLLKLICYLILFYFIRTFIILNKKINKKEPNGPLALPLIGNIHQFKKAPHHLITKMEKEFGNKGIVRIYIGDTKAFFISDLELIKEIFIHNWELFNNRPKTPTLNIGTNGYRGINGAHGECWEKNKKIISKAIRKANIKHIYSLLDTQVEELIKSMSTYETKKTNFNPKLYIRKFVLSTMLKYIFNEKLPLDDDLKSGSVYKLTNEMEKIFKLLSVSRLGDHVKIFQSIFYYYLKKTDKNFKTLKNLIIEKYNEHLKSFNKESPRDLLDILIDNYEMSTNMDDILNITQVTLDIFLAGTDTSSNSLVWLILKLVNYPEHQEKAYNEIKNAIQNGRDKVLLSDRPNTPYLQAIIKEVYRMHPIVVFGLPRLNNQDVYIKDHFIPKNSYVFINYHSIGYNENYYNNPCYFDPSRFLGPTPETHFPFGLGPRNCLGQQLAQDQIYLCIANILLKFKLLPIDGNFIDENENFGLTMRPNDFKINLESR</sequence>
<evidence type="ECO:0000256" key="5">
    <source>
        <dbReference type="ARBA" id="ARBA00022692"/>
    </source>
</evidence>
<evidence type="ECO:0000256" key="12">
    <source>
        <dbReference type="PIRSR" id="PIRSR602401-1"/>
    </source>
</evidence>
<dbReference type="EMBL" id="GL871301">
    <property type="protein sequence ID" value="EGC30784.1"/>
    <property type="molecule type" value="Genomic_DNA"/>
</dbReference>
<feature type="transmembrane region" description="Helical" evidence="14">
    <location>
        <begin position="6"/>
        <end position="22"/>
    </location>
</feature>
<dbReference type="GO" id="GO:0005506">
    <property type="term" value="F:iron ion binding"/>
    <property type="evidence" value="ECO:0007669"/>
    <property type="project" value="InterPro"/>
</dbReference>